<evidence type="ECO:0000259" key="1">
    <source>
        <dbReference type="Pfam" id="PF12697"/>
    </source>
</evidence>
<dbReference type="GO" id="GO:0004806">
    <property type="term" value="F:triacylglycerol lipase activity"/>
    <property type="evidence" value="ECO:0007669"/>
    <property type="project" value="UniProtKB-EC"/>
</dbReference>
<reference evidence="2 3" key="1">
    <citation type="journal article" date="2018" name="Sci. Rep.">
        <title>A novel species of the marine cyanobacterium Acaryochloris with a unique pigment content and lifestyle.</title>
        <authorList>
            <person name="Partensky F."/>
            <person name="Six C."/>
            <person name="Ratin M."/>
            <person name="Garczarek L."/>
            <person name="Vaulot D."/>
            <person name="Probert I."/>
            <person name="Calteau A."/>
            <person name="Gourvil P."/>
            <person name="Marie D."/>
            <person name="Grebert T."/>
            <person name="Bouchier C."/>
            <person name="Le Panse S."/>
            <person name="Gachenot M."/>
            <person name="Rodriguez F."/>
            <person name="Garrido J.L."/>
        </authorList>
    </citation>
    <scope>NUCLEOTIDE SEQUENCE [LARGE SCALE GENOMIC DNA]</scope>
    <source>
        <strain evidence="2 3">RCC1774</strain>
    </source>
</reference>
<dbReference type="InterPro" id="IPR000073">
    <property type="entry name" value="AB_hydrolase_1"/>
</dbReference>
<name>A0A2W1JFS6_9CYAN</name>
<proteinExistence type="predicted"/>
<dbReference type="RefSeq" id="WP_110988916.1">
    <property type="nucleotide sequence ID" value="NZ_CAWNWM010000034.1"/>
</dbReference>
<keyword evidence="2" id="KW-0378">Hydrolase</keyword>
<dbReference type="Proteomes" id="UP000248857">
    <property type="component" value="Unassembled WGS sequence"/>
</dbReference>
<dbReference type="InterPro" id="IPR029058">
    <property type="entry name" value="AB_hydrolase_fold"/>
</dbReference>
<dbReference type="PRINTS" id="PR00111">
    <property type="entry name" value="ABHYDROLASE"/>
</dbReference>
<dbReference type="PANTHER" id="PTHR43689">
    <property type="entry name" value="HYDROLASE"/>
    <property type="match status" value="1"/>
</dbReference>
<organism evidence="2 3">
    <name type="scientific">Acaryochloris thomasi RCC1774</name>
    <dbReference type="NCBI Taxonomy" id="1764569"/>
    <lineage>
        <taxon>Bacteria</taxon>
        <taxon>Bacillati</taxon>
        <taxon>Cyanobacteriota</taxon>
        <taxon>Cyanophyceae</taxon>
        <taxon>Acaryochloridales</taxon>
        <taxon>Acaryochloridaceae</taxon>
        <taxon>Acaryochloris</taxon>
        <taxon>Acaryochloris thomasi</taxon>
    </lineage>
</organism>
<dbReference type="Pfam" id="PF12697">
    <property type="entry name" value="Abhydrolase_6"/>
    <property type="match status" value="1"/>
</dbReference>
<dbReference type="EC" id="3.1.1.3" evidence="2"/>
<gene>
    <name evidence="2" type="primary">lip3_2</name>
    <name evidence="2" type="ORF">C1752_10954</name>
</gene>
<dbReference type="SUPFAM" id="SSF53474">
    <property type="entry name" value="alpha/beta-Hydrolases"/>
    <property type="match status" value="1"/>
</dbReference>
<comment type="caution">
    <text evidence="2">The sequence shown here is derived from an EMBL/GenBank/DDBJ whole genome shotgun (WGS) entry which is preliminary data.</text>
</comment>
<dbReference type="AlphaFoldDB" id="A0A2W1JFS6"/>
<protein>
    <submittedName>
        <fullName evidence="2">Lipase 3</fullName>
        <ecNumber evidence="2">3.1.1.3</ecNumber>
    </submittedName>
</protein>
<dbReference type="PRINTS" id="PR00412">
    <property type="entry name" value="EPOXHYDRLASE"/>
</dbReference>
<keyword evidence="3" id="KW-1185">Reference proteome</keyword>
<accession>A0A2W1JFS6</accession>
<dbReference type="InterPro" id="IPR000639">
    <property type="entry name" value="Epox_hydrolase-like"/>
</dbReference>
<evidence type="ECO:0000313" key="2">
    <source>
        <dbReference type="EMBL" id="PZD70525.1"/>
    </source>
</evidence>
<dbReference type="Gene3D" id="3.40.50.1820">
    <property type="entry name" value="alpha/beta hydrolase"/>
    <property type="match status" value="1"/>
</dbReference>
<feature type="domain" description="AB hydrolase-1" evidence="1">
    <location>
        <begin position="68"/>
        <end position="300"/>
    </location>
</feature>
<sequence>MDVNQADCNFLPASASEIQDSAAQTLLQQIRRQPIEICTDLGKVNIPTAFACTEPASIPSPQRLSPMLCLPGFDSSLLEYRYLLPLLAGQQQCWAVDWYGCGFTAYNPRLTVHPVHIRQHLFTIIRRWIGQPVMLIGASLGGAVALDFALHHPEFVKALVLLDSVGFSGHFPLGASCPSAILEVGADWLHLRKQMTLTAALALSMPSLVVEGLRCAQLHQQMPGWKNAITTFCQSGGYADLSSRIGEVSQPTLLLWGVSDDVLGTGDALRFRQAIPESQLVWVSQAGHAPHIEQPHTVAKHLLSFAT</sequence>
<dbReference type="EMBL" id="PQWO01000034">
    <property type="protein sequence ID" value="PZD70525.1"/>
    <property type="molecule type" value="Genomic_DNA"/>
</dbReference>
<dbReference type="PANTHER" id="PTHR43689:SF8">
    <property type="entry name" value="ALPHA_BETA-HYDROLASES SUPERFAMILY PROTEIN"/>
    <property type="match status" value="1"/>
</dbReference>
<evidence type="ECO:0000313" key="3">
    <source>
        <dbReference type="Proteomes" id="UP000248857"/>
    </source>
</evidence>
<dbReference type="OrthoDB" id="9780765at2"/>